<dbReference type="InterPro" id="IPR036102">
    <property type="entry name" value="OsmC/Ohrsf"/>
</dbReference>
<dbReference type="PANTHER" id="PTHR42830">
    <property type="entry name" value="OSMOTICALLY INDUCIBLE FAMILY PROTEIN"/>
    <property type="match status" value="1"/>
</dbReference>
<dbReference type="OrthoDB" id="9807532at2"/>
<evidence type="ECO:0000313" key="3">
    <source>
        <dbReference type="Proteomes" id="UP000268094"/>
    </source>
</evidence>
<name>A0A3A8JLT0_9BACT</name>
<dbReference type="EMBL" id="RAVZ01000011">
    <property type="protein sequence ID" value="RKG93264.1"/>
    <property type="molecule type" value="Genomic_DNA"/>
</dbReference>
<feature type="region of interest" description="Disordered" evidence="1">
    <location>
        <begin position="1"/>
        <end position="27"/>
    </location>
</feature>
<sequence length="141" mass="14511">MGISKGSAQWTGGLKDGKGSMKPGHASEVPFSLGTRFEGQQGSNPEELIGAALSGCFSMALSLGLEKAGLKPTSIKTNADVQLDKQGEGFAITTIALSTEVSVPGTDDARFQQIAEETKKNCPVSKALAGVNITLKAKLAS</sequence>
<reference evidence="3" key="1">
    <citation type="submission" date="2018-09" db="EMBL/GenBank/DDBJ databases">
        <authorList>
            <person name="Livingstone P.G."/>
            <person name="Whitworth D.E."/>
        </authorList>
    </citation>
    <scope>NUCLEOTIDE SEQUENCE [LARGE SCALE GENOMIC DNA]</scope>
    <source>
        <strain evidence="3">CA054A</strain>
    </source>
</reference>
<dbReference type="GO" id="GO:0004601">
    <property type="term" value="F:peroxidase activity"/>
    <property type="evidence" value="ECO:0007669"/>
    <property type="project" value="InterPro"/>
</dbReference>
<dbReference type="InterPro" id="IPR019904">
    <property type="entry name" value="Peroxiredoxin_OsmC"/>
</dbReference>
<feature type="compositionally biased region" description="Polar residues" evidence="1">
    <location>
        <begin position="1"/>
        <end position="10"/>
    </location>
</feature>
<gene>
    <name evidence="2" type="ORF">D7V88_03225</name>
</gene>
<dbReference type="AlphaFoldDB" id="A0A3A8JLT0"/>
<evidence type="ECO:0000256" key="1">
    <source>
        <dbReference type="SAM" id="MobiDB-lite"/>
    </source>
</evidence>
<protein>
    <submittedName>
        <fullName evidence="2">OsmC family peroxiredoxin</fullName>
    </submittedName>
</protein>
<dbReference type="InterPro" id="IPR003718">
    <property type="entry name" value="OsmC/Ohr_fam"/>
</dbReference>
<dbReference type="RefSeq" id="WP_120539107.1">
    <property type="nucleotide sequence ID" value="NZ_RAVZ01000011.1"/>
</dbReference>
<dbReference type="PANTHER" id="PTHR42830:SF1">
    <property type="entry name" value="OSMOTICALLY INDUCIBLE FAMILY PROTEIN"/>
    <property type="match status" value="1"/>
</dbReference>
<accession>A0A3A8JLT0</accession>
<comment type="caution">
    <text evidence="2">The sequence shown here is derived from an EMBL/GenBank/DDBJ whole genome shotgun (WGS) entry which is preliminary data.</text>
</comment>
<dbReference type="GO" id="GO:0006979">
    <property type="term" value="P:response to oxidative stress"/>
    <property type="evidence" value="ECO:0007669"/>
    <property type="project" value="InterPro"/>
</dbReference>
<dbReference type="Gene3D" id="3.30.300.20">
    <property type="match status" value="1"/>
</dbReference>
<proteinExistence type="predicted"/>
<keyword evidence="3" id="KW-1185">Reference proteome</keyword>
<dbReference type="NCBIfam" id="TIGR03562">
    <property type="entry name" value="osmo_induc_OsmC"/>
    <property type="match status" value="1"/>
</dbReference>
<organism evidence="2 3">
    <name type="scientific">Corallococcus terminator</name>
    <dbReference type="NCBI Taxonomy" id="2316733"/>
    <lineage>
        <taxon>Bacteria</taxon>
        <taxon>Pseudomonadati</taxon>
        <taxon>Myxococcota</taxon>
        <taxon>Myxococcia</taxon>
        <taxon>Myxococcales</taxon>
        <taxon>Cystobacterineae</taxon>
        <taxon>Myxococcaceae</taxon>
        <taxon>Corallococcus</taxon>
    </lineage>
</organism>
<dbReference type="SUPFAM" id="SSF82784">
    <property type="entry name" value="OsmC-like"/>
    <property type="match status" value="1"/>
</dbReference>
<dbReference type="Proteomes" id="UP000268094">
    <property type="component" value="Unassembled WGS sequence"/>
</dbReference>
<dbReference type="InterPro" id="IPR052707">
    <property type="entry name" value="OsmC_Ohr_Peroxiredoxin"/>
</dbReference>
<dbReference type="Pfam" id="PF02566">
    <property type="entry name" value="OsmC"/>
    <property type="match status" value="1"/>
</dbReference>
<dbReference type="InterPro" id="IPR015946">
    <property type="entry name" value="KH_dom-like_a/b"/>
</dbReference>
<evidence type="ECO:0000313" key="2">
    <source>
        <dbReference type="EMBL" id="RKG93264.1"/>
    </source>
</evidence>